<dbReference type="SMART" id="SM01362">
    <property type="entry name" value="DUF663"/>
    <property type="match status" value="1"/>
</dbReference>
<feature type="compositionally biased region" description="Acidic residues" evidence="11">
    <location>
        <begin position="653"/>
        <end position="697"/>
    </location>
</feature>
<dbReference type="GO" id="GO:0032040">
    <property type="term" value="C:small-subunit processome"/>
    <property type="evidence" value="ECO:0007669"/>
    <property type="project" value="UniProtKB-ARBA"/>
</dbReference>
<keyword evidence="5 13" id="KW-0378">Hydrolase</keyword>
<dbReference type="InterPro" id="IPR012948">
    <property type="entry name" value="AARP2CN"/>
</dbReference>
<comment type="subcellular location">
    <subcellularLocation>
        <location evidence="1">Nucleus</location>
        <location evidence="1">Nucleolus</location>
    </subcellularLocation>
</comment>
<dbReference type="InterPro" id="IPR037875">
    <property type="entry name" value="Bms1_N"/>
</dbReference>
<dbReference type="EMBL" id="CP048997">
    <property type="protein sequence ID" value="QID82768.1"/>
    <property type="molecule type" value="Genomic_DNA"/>
</dbReference>
<feature type="region of interest" description="Disordered" evidence="11">
    <location>
        <begin position="1"/>
        <end position="39"/>
    </location>
</feature>
<keyword evidence="14" id="KW-1185">Reference proteome</keyword>
<dbReference type="SMART" id="SM00785">
    <property type="entry name" value="AARP2CN"/>
    <property type="match status" value="1"/>
</dbReference>
<feature type="compositionally biased region" description="Acidic residues" evidence="11">
    <location>
        <begin position="468"/>
        <end position="491"/>
    </location>
</feature>
<keyword evidence="7" id="KW-0342">GTP-binding</keyword>
<dbReference type="Gene3D" id="3.40.50.300">
    <property type="entry name" value="P-loop containing nucleotide triphosphate hydrolases"/>
    <property type="match status" value="1"/>
</dbReference>
<evidence type="ECO:0000259" key="12">
    <source>
        <dbReference type="PROSITE" id="PS51714"/>
    </source>
</evidence>
<dbReference type="Proteomes" id="UP000501346">
    <property type="component" value="Chromosome ScXVI"/>
</dbReference>
<evidence type="ECO:0000256" key="10">
    <source>
        <dbReference type="ARBA" id="ARBA00061391"/>
    </source>
</evidence>
<dbReference type="GO" id="GO:0016887">
    <property type="term" value="F:ATP hydrolysis activity"/>
    <property type="evidence" value="ECO:0007669"/>
    <property type="project" value="InterPro"/>
</dbReference>
<evidence type="ECO:0000256" key="6">
    <source>
        <dbReference type="ARBA" id="ARBA00022840"/>
    </source>
</evidence>
<keyword evidence="4" id="KW-0547">Nucleotide-binding</keyword>
<dbReference type="InterPro" id="IPR027417">
    <property type="entry name" value="P-loop_NTPase"/>
</dbReference>
<dbReference type="PANTHER" id="PTHR12858">
    <property type="entry name" value="RIBOSOME BIOGENESIS PROTEIN"/>
    <property type="match status" value="1"/>
</dbReference>
<dbReference type="SUPFAM" id="SSF52540">
    <property type="entry name" value="P-loop containing nucleoside triphosphate hydrolases"/>
    <property type="match status" value="1"/>
</dbReference>
<evidence type="ECO:0000256" key="11">
    <source>
        <dbReference type="SAM" id="MobiDB-lite"/>
    </source>
</evidence>
<keyword evidence="6" id="KW-0067">ATP-binding</keyword>
<dbReference type="GO" id="GO:0000479">
    <property type="term" value="P:endonucleolytic cleavage of tricistronic rRNA transcript (SSU-rRNA, 5.8S rRNA, LSU-rRNA)"/>
    <property type="evidence" value="ECO:0007669"/>
    <property type="project" value="TreeGrafter"/>
</dbReference>
<evidence type="ECO:0000256" key="5">
    <source>
        <dbReference type="ARBA" id="ARBA00022801"/>
    </source>
</evidence>
<keyword evidence="8" id="KW-0539">Nucleus</keyword>
<dbReference type="GO" id="GO:0030686">
    <property type="term" value="C:90S preribosome"/>
    <property type="evidence" value="ECO:0007669"/>
    <property type="project" value="TreeGrafter"/>
</dbReference>
<evidence type="ECO:0000256" key="3">
    <source>
        <dbReference type="ARBA" id="ARBA00022553"/>
    </source>
</evidence>
<dbReference type="Pfam" id="PF08142">
    <property type="entry name" value="AARP2CN"/>
    <property type="match status" value="1"/>
</dbReference>
<feature type="compositionally biased region" description="Basic and acidic residues" evidence="11">
    <location>
        <begin position="1143"/>
        <end position="1160"/>
    </location>
</feature>
<evidence type="ECO:0000256" key="9">
    <source>
        <dbReference type="ARBA" id="ARBA00049117"/>
    </source>
</evidence>
<feature type="domain" description="Bms1-type G" evidence="12">
    <location>
        <begin position="68"/>
        <end position="233"/>
    </location>
</feature>
<evidence type="ECO:0000256" key="1">
    <source>
        <dbReference type="ARBA" id="ARBA00004604"/>
    </source>
</evidence>
<proteinExistence type="inferred from homology"/>
<dbReference type="PROSITE" id="PS51714">
    <property type="entry name" value="G_BMS1"/>
    <property type="match status" value="1"/>
</dbReference>
<evidence type="ECO:0000313" key="14">
    <source>
        <dbReference type="Proteomes" id="UP000501346"/>
    </source>
</evidence>
<dbReference type="GO" id="GO:0005654">
    <property type="term" value="C:nucleoplasm"/>
    <property type="evidence" value="ECO:0007669"/>
    <property type="project" value="UniProtKB-ARBA"/>
</dbReference>
<feature type="region of interest" description="Disordered" evidence="11">
    <location>
        <begin position="427"/>
        <end position="494"/>
    </location>
</feature>
<dbReference type="AlphaFoldDB" id="A0A6C1E0A6"/>
<feature type="region of interest" description="Disordered" evidence="11">
    <location>
        <begin position="1122"/>
        <end position="1183"/>
    </location>
</feature>
<feature type="compositionally biased region" description="Acidic residues" evidence="11">
    <location>
        <begin position="435"/>
        <end position="447"/>
    </location>
</feature>
<dbReference type="Pfam" id="PF04950">
    <property type="entry name" value="RIBIOP_C"/>
    <property type="match status" value="1"/>
</dbReference>
<dbReference type="FunFam" id="3.40.50.300:FF:000105">
    <property type="entry name" value="BMS1 ribosome biogenesis factor"/>
    <property type="match status" value="1"/>
</dbReference>
<evidence type="ECO:0000256" key="2">
    <source>
        <dbReference type="ARBA" id="ARBA00022517"/>
    </source>
</evidence>
<dbReference type="OrthoDB" id="10260897at2759"/>
<protein>
    <submittedName>
        <fullName evidence="13">Glycoside hydrolase 2 (Mannanase, beta-galactosidase)</fullName>
    </submittedName>
</protein>
<keyword evidence="3" id="KW-0597">Phosphoprotein</keyword>
<accession>A0A6C1E0A6</accession>
<evidence type="ECO:0000256" key="4">
    <source>
        <dbReference type="ARBA" id="ARBA00022741"/>
    </source>
</evidence>
<feature type="region of interest" description="Disordered" evidence="11">
    <location>
        <begin position="639"/>
        <end position="709"/>
    </location>
</feature>
<keyword evidence="2" id="KW-0690">Ribosome biogenesis</keyword>
<reference evidence="13 14" key="1">
    <citation type="journal article" date="2019" name="BMC Genomics">
        <title>Chromosome level assembly and comparative genome analysis confirm lager-brewing yeasts originated from a single hybridization.</title>
        <authorList>
            <person name="Salazar A.N."/>
            <person name="Gorter de Vries A.R."/>
            <person name="van den Broek M."/>
            <person name="Brouwers N."/>
            <person name="de la Torre Cortes P."/>
            <person name="Kuijpers N.G.A."/>
            <person name="Daran J.G."/>
            <person name="Abeel T."/>
        </authorList>
    </citation>
    <scope>NUCLEOTIDE SEQUENCE [LARGE SCALE GENOMIC DNA]</scope>
    <source>
        <strain evidence="13 14">CBS 1483</strain>
    </source>
</reference>
<dbReference type="InterPro" id="IPR007034">
    <property type="entry name" value="BMS1_TSR1_C"/>
</dbReference>
<comment type="similarity">
    <text evidence="10">Belongs to the TRAFAC class translation factor GTPase superfamily. Bms1-like GTPase family. BMS1 subfamily.</text>
</comment>
<dbReference type="GO" id="GO:0003924">
    <property type="term" value="F:GTPase activity"/>
    <property type="evidence" value="ECO:0007669"/>
    <property type="project" value="TreeGrafter"/>
</dbReference>
<gene>
    <name evidence="13" type="primary">BMS1_1</name>
    <name evidence="13" type="ORF">GRS66_005199</name>
</gene>
<feature type="compositionally biased region" description="Basic and acidic residues" evidence="11">
    <location>
        <begin position="1122"/>
        <end position="1136"/>
    </location>
</feature>
<evidence type="ECO:0000256" key="7">
    <source>
        <dbReference type="ARBA" id="ARBA00023134"/>
    </source>
</evidence>
<dbReference type="InterPro" id="IPR030387">
    <property type="entry name" value="G_Bms1/Tsr1_dom"/>
</dbReference>
<name>A0A6C1E0A6_SACPS</name>
<dbReference type="GO" id="GO:0005525">
    <property type="term" value="F:GTP binding"/>
    <property type="evidence" value="ECO:0007669"/>
    <property type="project" value="UniProtKB-KW"/>
</dbReference>
<dbReference type="CDD" id="cd01882">
    <property type="entry name" value="BMS1"/>
    <property type="match status" value="1"/>
</dbReference>
<dbReference type="Pfam" id="PF00004">
    <property type="entry name" value="AAA"/>
    <property type="match status" value="1"/>
</dbReference>
<dbReference type="InterPro" id="IPR039761">
    <property type="entry name" value="Bms1/Tsr1"/>
</dbReference>
<sequence length="1183" mass="135615">MEQSNKQHRKAKEKNTAKKKLHTQGHNAKAFAVAAPGKMARTMQRSSDVNERKLHVPMVDRTPEDDPPPFIVAVVGPPGTGKTTLIRSLVRRMTKSTLNDIQGPITVVSGKHRRLTFLECPADDLNAMIDIAKIADLVLLLIDGNFGFEMETMEFLNIAQHHGMPRVLGVATHLDLFKSQSTLRASKKRLKHRFWTEVYQGAKLFYLSGVINGRYPDREILNLSRFISVMKFRPLKWRNEHPYMLADRFTDLTHPELIETQGVQIDRKVAIYGYLHGTPLPSAPGTRVHIAGVGDFSVAQIEKLPDPCPTPFYQQKLDDFEREKMKEEAKANGEITTASTTRRRKRLDDKDKLIYAPMSDVGGVLMDKDAVYIDIGKKNEEPSFVPGQERGEGEKLMTGLQSVEQSIAEKFDGVGLQLFSNGTELHEVADHEGMDVESGEESIEDDEGKSKGRTSLRKPRIYGKPVQEEDADIDNLPSDEEPYTNDDDVQDSEPRMVEIDFNNTGEQGAEKLALETDSEFEESEDEFSWERTAANKLKKTESKKRTWNIGKLIYMDNISPEECIRRWRGEDDDSKDESDIEEDVDDDFFRKKDGTVTKEGNKDHAVDLEKFVPYFDTFEKLAKKWKSVDAIKERFLGAGILGNDNKTKSDSNEGGEELYGDFEDLEDGNPSEQAEDNSDKESEDEDENEDTNGDDDNSFTNFDAEEKKDLTMEQEREMNAAKKEKLRAQFEIEEGENFKEDDENNEYDTWYELQKAKISKQLEINNIEYQEMTPEQRQRIEGFKAGSYVRIVFEKVPMEFVKNFNPKFPIVMGGLLPTEIKFGIVKARLRRHRWHKKILKTNDPLVLSLGWRRFQTLPIYTTTDSRTRTRMLKYTPEHTYCNAAFYGPLCSPNTPFCGVQIVANSDTGNGFRIAATGIVEEIDVNIEIVKKLKLVGFPYKIFKNTAFIKDMFSSAMEVARFEGAQIKTVSGIRGEIKRALSKPEGHYRAAFEDKILMSDIVILRSWYPVRVKKFYNPVTSLLLKEKTEWKGLRLTGQIRAAMNLETPSNPDSAYHKIERVERHFNGLKVPKAVQKELPFKSQIHQMKPQKKKTYMAKRAVVLGGDEKKARSFIQKVLTISKAKDSKRKEQKASQRKERLKKLAKMEEEKSQRDKEKKKEYFAQNGKRTTMDGDDESRPRKMRR</sequence>
<dbReference type="GO" id="GO:0000462">
    <property type="term" value="P:maturation of SSU-rRNA from tricistronic rRNA transcript (SSU-rRNA, 5.8S rRNA, LSU-rRNA)"/>
    <property type="evidence" value="ECO:0007669"/>
    <property type="project" value="TreeGrafter"/>
</dbReference>
<comment type="catalytic activity">
    <reaction evidence="9">
        <text>GTP + H2O = GDP + phosphate + H(+)</text>
        <dbReference type="Rhea" id="RHEA:19669"/>
        <dbReference type="ChEBI" id="CHEBI:15377"/>
        <dbReference type="ChEBI" id="CHEBI:15378"/>
        <dbReference type="ChEBI" id="CHEBI:37565"/>
        <dbReference type="ChEBI" id="CHEBI:43474"/>
        <dbReference type="ChEBI" id="CHEBI:58189"/>
    </reaction>
    <physiologicalReaction direction="left-to-right" evidence="9">
        <dbReference type="Rhea" id="RHEA:19670"/>
    </physiologicalReaction>
</comment>
<dbReference type="GO" id="GO:0005524">
    <property type="term" value="F:ATP binding"/>
    <property type="evidence" value="ECO:0007669"/>
    <property type="project" value="UniProtKB-KW"/>
</dbReference>
<evidence type="ECO:0000256" key="8">
    <source>
        <dbReference type="ARBA" id="ARBA00023242"/>
    </source>
</evidence>
<dbReference type="GO" id="GO:0034511">
    <property type="term" value="F:U3 snoRNA binding"/>
    <property type="evidence" value="ECO:0007669"/>
    <property type="project" value="TreeGrafter"/>
</dbReference>
<feature type="compositionally biased region" description="Basic residues" evidence="11">
    <location>
        <begin position="451"/>
        <end position="461"/>
    </location>
</feature>
<feature type="compositionally biased region" description="Basic residues" evidence="11">
    <location>
        <begin position="1"/>
        <end position="23"/>
    </location>
</feature>
<evidence type="ECO:0000313" key="13">
    <source>
        <dbReference type="EMBL" id="QID82768.1"/>
    </source>
</evidence>
<dbReference type="InterPro" id="IPR003959">
    <property type="entry name" value="ATPase_AAA_core"/>
</dbReference>
<organism evidence="13 14">
    <name type="scientific">Saccharomyces pastorianus</name>
    <name type="common">Lager yeast</name>
    <name type="synonym">Saccharomyces cerevisiae x Saccharomyces eubayanus</name>
    <dbReference type="NCBI Taxonomy" id="27292"/>
    <lineage>
        <taxon>Eukaryota</taxon>
        <taxon>Fungi</taxon>
        <taxon>Dikarya</taxon>
        <taxon>Ascomycota</taxon>
        <taxon>Saccharomycotina</taxon>
        <taxon>Saccharomycetes</taxon>
        <taxon>Saccharomycetales</taxon>
        <taxon>Saccharomycetaceae</taxon>
        <taxon>Saccharomyces</taxon>
    </lineage>
</organism>
<dbReference type="PANTHER" id="PTHR12858:SF2">
    <property type="entry name" value="RIBOSOME BIOGENESIS PROTEIN BMS1 HOMOLOG"/>
    <property type="match status" value="1"/>
</dbReference>